<reference evidence="2" key="2">
    <citation type="journal article" date="2021" name="PeerJ">
        <title>Extensive microbial diversity within the chicken gut microbiome revealed by metagenomics and culture.</title>
        <authorList>
            <person name="Gilroy R."/>
            <person name="Ravi A."/>
            <person name="Getino M."/>
            <person name="Pursley I."/>
            <person name="Horton D.L."/>
            <person name="Alikhan N.F."/>
            <person name="Baker D."/>
            <person name="Gharbi K."/>
            <person name="Hall N."/>
            <person name="Watson M."/>
            <person name="Adriaenssens E.M."/>
            <person name="Foster-Nyarko E."/>
            <person name="Jarju S."/>
            <person name="Secka A."/>
            <person name="Antonio M."/>
            <person name="Oren A."/>
            <person name="Chaudhuri R.R."/>
            <person name="La Ragione R."/>
            <person name="Hildebrand F."/>
            <person name="Pallen M.J."/>
        </authorList>
    </citation>
    <scope>NUCLEOTIDE SEQUENCE</scope>
    <source>
        <strain evidence="2">B1-8020</strain>
    </source>
</reference>
<proteinExistence type="predicted"/>
<protein>
    <recommendedName>
        <fullName evidence="4">Outer membrane protein beta-barrel domain-containing protein</fullName>
    </recommendedName>
</protein>
<sequence>MKRFLTVVFIIALLPAFSQAESGRKRHEVAFSYGGPSLRAFTCSIDPLPSFSHNSIGNFLDDSDFISRSRNIGVFSLSYHYYPKDWLAVGAIFGMTADYSTVMDANTLVESKFMSFFESYDLYVDVKFVYFRKTWIRLYSQVAIGGSVMCDNASRYFSGKDAVYGEFAVQTVPFGIAVGKSLSGFFQLELGTSVIGASAGISYRF</sequence>
<evidence type="ECO:0008006" key="4">
    <source>
        <dbReference type="Google" id="ProtNLM"/>
    </source>
</evidence>
<gene>
    <name evidence="2" type="ORF">IAB81_06260</name>
</gene>
<comment type="caution">
    <text evidence="2">The sequence shown here is derived from an EMBL/GenBank/DDBJ whole genome shotgun (WGS) entry which is preliminary data.</text>
</comment>
<accession>A0A9D9IK04</accession>
<dbReference type="Proteomes" id="UP000823604">
    <property type="component" value="Unassembled WGS sequence"/>
</dbReference>
<evidence type="ECO:0000256" key="1">
    <source>
        <dbReference type="SAM" id="SignalP"/>
    </source>
</evidence>
<feature type="chain" id="PRO_5039484589" description="Outer membrane protein beta-barrel domain-containing protein" evidence="1">
    <location>
        <begin position="21"/>
        <end position="205"/>
    </location>
</feature>
<evidence type="ECO:0000313" key="2">
    <source>
        <dbReference type="EMBL" id="MBO8473218.1"/>
    </source>
</evidence>
<evidence type="ECO:0000313" key="3">
    <source>
        <dbReference type="Proteomes" id="UP000823604"/>
    </source>
</evidence>
<organism evidence="2 3">
    <name type="scientific">Candidatus Merdivivens pullicola</name>
    <dbReference type="NCBI Taxonomy" id="2840872"/>
    <lineage>
        <taxon>Bacteria</taxon>
        <taxon>Pseudomonadati</taxon>
        <taxon>Bacteroidota</taxon>
        <taxon>Bacteroidia</taxon>
        <taxon>Bacteroidales</taxon>
        <taxon>Muribaculaceae</taxon>
        <taxon>Muribaculaceae incertae sedis</taxon>
        <taxon>Candidatus Merdivivens</taxon>
    </lineage>
</organism>
<dbReference type="EMBL" id="JADIMA010000060">
    <property type="protein sequence ID" value="MBO8473218.1"/>
    <property type="molecule type" value="Genomic_DNA"/>
</dbReference>
<name>A0A9D9IK04_9BACT</name>
<dbReference type="AlphaFoldDB" id="A0A9D9IK04"/>
<keyword evidence="1" id="KW-0732">Signal</keyword>
<feature type="signal peptide" evidence="1">
    <location>
        <begin position="1"/>
        <end position="20"/>
    </location>
</feature>
<reference evidence="2" key="1">
    <citation type="submission" date="2020-10" db="EMBL/GenBank/DDBJ databases">
        <authorList>
            <person name="Gilroy R."/>
        </authorList>
    </citation>
    <scope>NUCLEOTIDE SEQUENCE</scope>
    <source>
        <strain evidence="2">B1-8020</strain>
    </source>
</reference>